<evidence type="ECO:0000313" key="3">
    <source>
        <dbReference type="WBParaSite" id="EEL_0000081401-mRNA-1"/>
    </source>
</evidence>
<proteinExistence type="predicted"/>
<dbReference type="WBParaSite" id="EEL_0000081401-mRNA-1">
    <property type="protein sequence ID" value="EEL_0000081401-mRNA-1"/>
    <property type="gene ID" value="EEL_0000081401"/>
</dbReference>
<keyword evidence="2" id="KW-1185">Reference proteome</keyword>
<dbReference type="AlphaFoldDB" id="A0A0R3RHA0"/>
<feature type="region of interest" description="Disordered" evidence="1">
    <location>
        <begin position="266"/>
        <end position="290"/>
    </location>
</feature>
<sequence length="324" mass="36970">MALSCYFGFGRRPGLNGNSVYLATAEDFIDGTEETGRIKSMDKMAAMTDETKDSTSPIFDNTTALSIDYSKMDISNSSNLPTPALGLNCTDKTGNKLAIQSEITGEKVMDVPKQCILSMYEISTLNNSRAIIDSDWQNDNEEMNKIKQQTESAYIDIPNLYNCINIESQKHCQNIRLPIIEKYVIEKVKMEHDENKEHEILEAKKSSEKIENSQQFSTAQVGEHTSANVSDTYTACNWDLTTTESEYAFDVEKYYNINEEFVYSNENTKTESKNETLANEEKFPDSQDTSKIETDVEKYTTTTSEKLYIQSHYNANDLYEWEIY</sequence>
<name>A0A0R3RHA0_9BILA</name>
<protein>
    <submittedName>
        <fullName evidence="3">Uncharacterized protein</fullName>
    </submittedName>
</protein>
<reference evidence="3" key="1">
    <citation type="submission" date="2017-02" db="UniProtKB">
        <authorList>
            <consortium name="WormBaseParasite"/>
        </authorList>
    </citation>
    <scope>IDENTIFICATION</scope>
</reference>
<dbReference type="Proteomes" id="UP000050640">
    <property type="component" value="Unplaced"/>
</dbReference>
<accession>A0A0R3RHA0</accession>
<feature type="compositionally biased region" description="Basic and acidic residues" evidence="1">
    <location>
        <begin position="268"/>
        <end position="290"/>
    </location>
</feature>
<evidence type="ECO:0000256" key="1">
    <source>
        <dbReference type="SAM" id="MobiDB-lite"/>
    </source>
</evidence>
<organism evidence="2 3">
    <name type="scientific">Elaeophora elaphi</name>
    <dbReference type="NCBI Taxonomy" id="1147741"/>
    <lineage>
        <taxon>Eukaryota</taxon>
        <taxon>Metazoa</taxon>
        <taxon>Ecdysozoa</taxon>
        <taxon>Nematoda</taxon>
        <taxon>Chromadorea</taxon>
        <taxon>Rhabditida</taxon>
        <taxon>Spirurina</taxon>
        <taxon>Spiruromorpha</taxon>
        <taxon>Filarioidea</taxon>
        <taxon>Onchocercidae</taxon>
        <taxon>Elaeophora</taxon>
    </lineage>
</organism>
<evidence type="ECO:0000313" key="2">
    <source>
        <dbReference type="Proteomes" id="UP000050640"/>
    </source>
</evidence>